<evidence type="ECO:0000313" key="1">
    <source>
        <dbReference type="EMBL" id="KAF2236906.1"/>
    </source>
</evidence>
<gene>
    <name evidence="1" type="ORF">EV356DRAFT_37716</name>
</gene>
<dbReference type="AlphaFoldDB" id="A0A6A6HFL1"/>
<reference evidence="1" key="1">
    <citation type="journal article" date="2020" name="Stud. Mycol.">
        <title>101 Dothideomycetes genomes: a test case for predicting lifestyles and emergence of pathogens.</title>
        <authorList>
            <person name="Haridas S."/>
            <person name="Albert R."/>
            <person name="Binder M."/>
            <person name="Bloem J."/>
            <person name="Labutti K."/>
            <person name="Salamov A."/>
            <person name="Andreopoulos B."/>
            <person name="Baker S."/>
            <person name="Barry K."/>
            <person name="Bills G."/>
            <person name="Bluhm B."/>
            <person name="Cannon C."/>
            <person name="Castanera R."/>
            <person name="Culley D."/>
            <person name="Daum C."/>
            <person name="Ezra D."/>
            <person name="Gonzalez J."/>
            <person name="Henrissat B."/>
            <person name="Kuo A."/>
            <person name="Liang C."/>
            <person name="Lipzen A."/>
            <person name="Lutzoni F."/>
            <person name="Magnuson J."/>
            <person name="Mondo S."/>
            <person name="Nolan M."/>
            <person name="Ohm R."/>
            <person name="Pangilinan J."/>
            <person name="Park H.-J."/>
            <person name="Ramirez L."/>
            <person name="Alfaro M."/>
            <person name="Sun H."/>
            <person name="Tritt A."/>
            <person name="Yoshinaga Y."/>
            <person name="Zwiers L.-H."/>
            <person name="Turgeon B."/>
            <person name="Goodwin S."/>
            <person name="Spatafora J."/>
            <person name="Crous P."/>
            <person name="Grigoriev I."/>
        </authorList>
    </citation>
    <scope>NUCLEOTIDE SEQUENCE</scope>
    <source>
        <strain evidence="1">Tuck. ex Michener</strain>
    </source>
</reference>
<accession>A0A6A6HFL1</accession>
<sequence length="87" mass="9494">MSYCGTLKLPLRAGQTLHSICKPFSALILLLGPAGESSGRSVGSAEQFQEDNEKKADLQISICVQHELSPTPLLFGRYFQLLFALIV</sequence>
<protein>
    <submittedName>
        <fullName evidence="1">Uncharacterized protein</fullName>
    </submittedName>
</protein>
<organism evidence="1 2">
    <name type="scientific">Viridothelium virens</name>
    <name type="common">Speckled blister lichen</name>
    <name type="synonym">Trypethelium virens</name>
    <dbReference type="NCBI Taxonomy" id="1048519"/>
    <lineage>
        <taxon>Eukaryota</taxon>
        <taxon>Fungi</taxon>
        <taxon>Dikarya</taxon>
        <taxon>Ascomycota</taxon>
        <taxon>Pezizomycotina</taxon>
        <taxon>Dothideomycetes</taxon>
        <taxon>Dothideomycetes incertae sedis</taxon>
        <taxon>Trypetheliales</taxon>
        <taxon>Trypetheliaceae</taxon>
        <taxon>Viridothelium</taxon>
    </lineage>
</organism>
<proteinExistence type="predicted"/>
<name>A0A6A6HFL1_VIRVR</name>
<keyword evidence="2" id="KW-1185">Reference proteome</keyword>
<evidence type="ECO:0000313" key="2">
    <source>
        <dbReference type="Proteomes" id="UP000800092"/>
    </source>
</evidence>
<dbReference type="EMBL" id="ML991782">
    <property type="protein sequence ID" value="KAF2236906.1"/>
    <property type="molecule type" value="Genomic_DNA"/>
</dbReference>
<dbReference type="Proteomes" id="UP000800092">
    <property type="component" value="Unassembled WGS sequence"/>
</dbReference>